<dbReference type="PANTHER" id="PTHR34982">
    <property type="entry name" value="YOP PROTEINS TRANSLOCATION PROTEIN L"/>
    <property type="match status" value="1"/>
</dbReference>
<feature type="domain" description="Flagellar assembly protein FliH/Type III secretion system HrpE" evidence="9">
    <location>
        <begin position="126"/>
        <end position="231"/>
    </location>
</feature>
<dbReference type="Pfam" id="PF02108">
    <property type="entry name" value="FliH"/>
    <property type="match status" value="1"/>
</dbReference>
<comment type="function">
    <text evidence="1">Needed for flagellar regrowth and assembly.</text>
</comment>
<evidence type="ECO:0000256" key="8">
    <source>
        <dbReference type="SAM" id="MobiDB-lite"/>
    </source>
</evidence>
<dbReference type="Proteomes" id="UP000706039">
    <property type="component" value="Unassembled WGS sequence"/>
</dbReference>
<evidence type="ECO:0000313" key="11">
    <source>
        <dbReference type="Proteomes" id="UP000706039"/>
    </source>
</evidence>
<keyword evidence="4" id="KW-0813">Transport</keyword>
<keyword evidence="5" id="KW-1005">Bacterial flagellum biogenesis</keyword>
<keyword evidence="11" id="KW-1185">Reference proteome</keyword>
<keyword evidence="6" id="KW-0653">Protein transport</keyword>
<evidence type="ECO:0000256" key="2">
    <source>
        <dbReference type="ARBA" id="ARBA00006602"/>
    </source>
</evidence>
<proteinExistence type="inferred from homology"/>
<dbReference type="InterPro" id="IPR051472">
    <property type="entry name" value="T3SS_Stator/FliH"/>
</dbReference>
<gene>
    <name evidence="10" type="ORF">K7G82_19220</name>
</gene>
<evidence type="ECO:0000256" key="1">
    <source>
        <dbReference type="ARBA" id="ARBA00003041"/>
    </source>
</evidence>
<reference evidence="10 11" key="1">
    <citation type="submission" date="2021-08" db="EMBL/GenBank/DDBJ databases">
        <authorList>
            <person name="Tuo L."/>
        </authorList>
    </citation>
    <scope>NUCLEOTIDE SEQUENCE [LARGE SCALE GENOMIC DNA]</scope>
    <source>
        <strain evidence="10 11">JCM 31229</strain>
    </source>
</reference>
<comment type="caution">
    <text evidence="10">The sequence shown here is derived from an EMBL/GenBank/DDBJ whole genome shotgun (WGS) entry which is preliminary data.</text>
</comment>
<evidence type="ECO:0000256" key="4">
    <source>
        <dbReference type="ARBA" id="ARBA00022448"/>
    </source>
</evidence>
<dbReference type="EMBL" id="JAINVV010000009">
    <property type="protein sequence ID" value="MBY8824444.1"/>
    <property type="molecule type" value="Genomic_DNA"/>
</dbReference>
<comment type="similarity">
    <text evidence="2">Belongs to the FliH family.</text>
</comment>
<accession>A0ABS7PWT4</accession>
<dbReference type="InterPro" id="IPR018035">
    <property type="entry name" value="Flagellar_FliH/T3SS_HrpE"/>
</dbReference>
<keyword evidence="7" id="KW-1006">Bacterial flagellum protein export</keyword>
<name>A0ABS7PWT4_9SPHN</name>
<evidence type="ECO:0000313" key="10">
    <source>
        <dbReference type="EMBL" id="MBY8824444.1"/>
    </source>
</evidence>
<protein>
    <recommendedName>
        <fullName evidence="3">Flagellar assembly protein FliH</fullName>
    </recommendedName>
</protein>
<evidence type="ECO:0000259" key="9">
    <source>
        <dbReference type="Pfam" id="PF02108"/>
    </source>
</evidence>
<evidence type="ECO:0000256" key="7">
    <source>
        <dbReference type="ARBA" id="ARBA00023225"/>
    </source>
</evidence>
<organism evidence="10 11">
    <name type="scientific">Sphingomonas colocasiae</name>
    <dbReference type="NCBI Taxonomy" id="1848973"/>
    <lineage>
        <taxon>Bacteria</taxon>
        <taxon>Pseudomonadati</taxon>
        <taxon>Pseudomonadota</taxon>
        <taxon>Alphaproteobacteria</taxon>
        <taxon>Sphingomonadales</taxon>
        <taxon>Sphingomonadaceae</taxon>
        <taxon>Sphingomonas</taxon>
    </lineage>
</organism>
<dbReference type="PANTHER" id="PTHR34982:SF1">
    <property type="entry name" value="FLAGELLAR ASSEMBLY PROTEIN FLIH"/>
    <property type="match status" value="1"/>
</dbReference>
<keyword evidence="10" id="KW-0282">Flagellum</keyword>
<evidence type="ECO:0000256" key="5">
    <source>
        <dbReference type="ARBA" id="ARBA00022795"/>
    </source>
</evidence>
<feature type="region of interest" description="Disordered" evidence="8">
    <location>
        <begin position="21"/>
        <end position="46"/>
    </location>
</feature>
<dbReference type="RefSeq" id="WP_222991552.1">
    <property type="nucleotide sequence ID" value="NZ_JAINVV010000009.1"/>
</dbReference>
<evidence type="ECO:0000256" key="3">
    <source>
        <dbReference type="ARBA" id="ARBA00016507"/>
    </source>
</evidence>
<keyword evidence="10" id="KW-0969">Cilium</keyword>
<sequence length="249" mass="26552">MTRALSISELADLLAQGDGEGEAAFEDTGFESGSAEAPMPETELSAPSTPIAELAVQAARAAAAAEPGPVMPRHFSPDPDIARALGVMPQSSEDDPIRQAWKSGFEDGVATEKRLSREMQGEDVAALTALGEQIHQIDAASLHMLESRMRDAVVALCRQVIDDCAIAPERLAARIQAAVRMLAATHNEKRVEVSPTDFKLLGGQLPAEWTVIANPDLARGAIRVMTPEGGVEDGPEHWKLALEEAIRTC</sequence>
<keyword evidence="10" id="KW-0966">Cell projection</keyword>
<evidence type="ECO:0000256" key="6">
    <source>
        <dbReference type="ARBA" id="ARBA00022927"/>
    </source>
</evidence>